<feature type="transmembrane region" description="Helical" evidence="2">
    <location>
        <begin position="273"/>
        <end position="291"/>
    </location>
</feature>
<dbReference type="GO" id="GO:0016787">
    <property type="term" value="F:hydrolase activity"/>
    <property type="evidence" value="ECO:0007669"/>
    <property type="project" value="UniProtKB-KW"/>
</dbReference>
<evidence type="ECO:0000259" key="3">
    <source>
        <dbReference type="Pfam" id="PF01757"/>
    </source>
</evidence>
<feature type="transmembrane region" description="Helical" evidence="2">
    <location>
        <begin position="70"/>
        <end position="91"/>
    </location>
</feature>
<sequence>MGDDKTSGRRRWIDLGQTLQDRLAETQRHPSGFDYLRLILSFVFVAYHAFFVCYGWSVSDWVFLGPARPVGYFLLPSFFALSGFLVAGSLERNTLPVFFTLRVLRIMPALAVEVLLSAFLLGTLLTTWNWSDYFSHPRFWSYLLNVVGYVHIQLPGVFLDNPLPDNVNGQLWTIPYELKSYLMAGFFGFLGLATRSKWVLGISIALISYLTLKQVFGAAPHAMQYGPPGRMLIISAMVGLWLYVARHRIPYSRMLFFASLAATWILLSTADLFYVAVFPLCYVTVYLGLQNPRRIWVVASGDYSYGLYLYSFPIQQAIVQLLPDHRTWIVNTALGLPITGICAFLSWHLVEKRVLAWRRVACDWAMAWSAPVDRAKRRFLEAAASRHGGKALQRPPRWPDRPAQ</sequence>
<dbReference type="Proteomes" id="UP000190092">
    <property type="component" value="Unassembled WGS sequence"/>
</dbReference>
<evidence type="ECO:0000256" key="2">
    <source>
        <dbReference type="SAM" id="Phobius"/>
    </source>
</evidence>
<reference evidence="5" key="1">
    <citation type="submission" date="2017-02" db="EMBL/GenBank/DDBJ databases">
        <authorList>
            <person name="Varghese N."/>
            <person name="Submissions S."/>
        </authorList>
    </citation>
    <scope>NUCLEOTIDE SEQUENCE [LARGE SCALE GENOMIC DNA]</scope>
    <source>
        <strain evidence="5">ATCC 27094</strain>
    </source>
</reference>
<feature type="transmembrane region" description="Helical" evidence="2">
    <location>
        <begin position="103"/>
        <end position="127"/>
    </location>
</feature>
<dbReference type="EMBL" id="FUWJ01000001">
    <property type="protein sequence ID" value="SJZ43496.1"/>
    <property type="molecule type" value="Genomic_DNA"/>
</dbReference>
<accession>A0A1T4KM62</accession>
<keyword evidence="4" id="KW-0378">Hydrolase</keyword>
<dbReference type="Pfam" id="PF01757">
    <property type="entry name" value="Acyl_transf_3"/>
    <property type="match status" value="1"/>
</dbReference>
<feature type="transmembrane region" description="Helical" evidence="2">
    <location>
        <begin position="328"/>
        <end position="350"/>
    </location>
</feature>
<dbReference type="GO" id="GO:0016747">
    <property type="term" value="F:acyltransferase activity, transferring groups other than amino-acyl groups"/>
    <property type="evidence" value="ECO:0007669"/>
    <property type="project" value="InterPro"/>
</dbReference>
<feature type="transmembrane region" description="Helical" evidence="2">
    <location>
        <begin position="38"/>
        <end position="58"/>
    </location>
</feature>
<feature type="transmembrane region" description="Helical" evidence="2">
    <location>
        <begin position="251"/>
        <end position="267"/>
    </location>
</feature>
<dbReference type="GO" id="GO:0000271">
    <property type="term" value="P:polysaccharide biosynthetic process"/>
    <property type="evidence" value="ECO:0007669"/>
    <property type="project" value="TreeGrafter"/>
</dbReference>
<protein>
    <submittedName>
        <fullName evidence="4">Peptidoglycan/LPS O-acetylase OafA/YrhL, contains acyltransferase and SGNH-hydrolase domains</fullName>
    </submittedName>
</protein>
<dbReference type="PANTHER" id="PTHR23028:SF53">
    <property type="entry name" value="ACYL_TRANSF_3 DOMAIN-CONTAINING PROTEIN"/>
    <property type="match status" value="1"/>
</dbReference>
<keyword evidence="4" id="KW-0808">Transferase</keyword>
<gene>
    <name evidence="4" type="ORF">SAMN02745126_01043</name>
</gene>
<dbReference type="RefSeq" id="WP_170920792.1">
    <property type="nucleotide sequence ID" value="NZ_FUWJ01000001.1"/>
</dbReference>
<feature type="transmembrane region" description="Helical" evidence="2">
    <location>
        <begin position="180"/>
        <end position="207"/>
    </location>
</feature>
<dbReference type="InterPro" id="IPR002656">
    <property type="entry name" value="Acyl_transf_3_dom"/>
</dbReference>
<evidence type="ECO:0000256" key="1">
    <source>
        <dbReference type="SAM" id="MobiDB-lite"/>
    </source>
</evidence>
<feature type="transmembrane region" description="Helical" evidence="2">
    <location>
        <begin position="303"/>
        <end position="322"/>
    </location>
</feature>
<organism evidence="4 5">
    <name type="scientific">Enhydrobacter aerosaccus</name>
    <dbReference type="NCBI Taxonomy" id="225324"/>
    <lineage>
        <taxon>Bacteria</taxon>
        <taxon>Pseudomonadati</taxon>
        <taxon>Pseudomonadota</taxon>
        <taxon>Alphaproteobacteria</taxon>
        <taxon>Hyphomicrobiales</taxon>
        <taxon>Enhydrobacter</taxon>
    </lineage>
</organism>
<evidence type="ECO:0000313" key="5">
    <source>
        <dbReference type="Proteomes" id="UP000190092"/>
    </source>
</evidence>
<feature type="transmembrane region" description="Helical" evidence="2">
    <location>
        <begin position="227"/>
        <end position="244"/>
    </location>
</feature>
<feature type="domain" description="Acyltransferase 3" evidence="3">
    <location>
        <begin position="32"/>
        <end position="345"/>
    </location>
</feature>
<dbReference type="AlphaFoldDB" id="A0A1T4KM62"/>
<keyword evidence="2" id="KW-0472">Membrane</keyword>
<dbReference type="STRING" id="225324.SAMN02745126_01043"/>
<dbReference type="InterPro" id="IPR050879">
    <property type="entry name" value="Acyltransferase_3"/>
</dbReference>
<keyword evidence="4" id="KW-0012">Acyltransferase</keyword>
<dbReference type="GO" id="GO:0016020">
    <property type="term" value="C:membrane"/>
    <property type="evidence" value="ECO:0007669"/>
    <property type="project" value="TreeGrafter"/>
</dbReference>
<feature type="region of interest" description="Disordered" evidence="1">
    <location>
        <begin position="385"/>
        <end position="404"/>
    </location>
</feature>
<keyword evidence="5" id="KW-1185">Reference proteome</keyword>
<name>A0A1T4KM62_9HYPH</name>
<dbReference type="PANTHER" id="PTHR23028">
    <property type="entry name" value="ACETYLTRANSFERASE"/>
    <property type="match status" value="1"/>
</dbReference>
<keyword evidence="2" id="KW-1133">Transmembrane helix</keyword>
<proteinExistence type="predicted"/>
<evidence type="ECO:0000313" key="4">
    <source>
        <dbReference type="EMBL" id="SJZ43496.1"/>
    </source>
</evidence>
<keyword evidence="2" id="KW-0812">Transmembrane</keyword>